<dbReference type="InterPro" id="IPR020846">
    <property type="entry name" value="MFS_dom"/>
</dbReference>
<dbReference type="Gene3D" id="1.20.1250.20">
    <property type="entry name" value="MFS general substrate transporter like domains"/>
    <property type="match status" value="1"/>
</dbReference>
<evidence type="ECO:0000256" key="3">
    <source>
        <dbReference type="ARBA" id="ARBA00022989"/>
    </source>
</evidence>
<evidence type="ECO:0000256" key="4">
    <source>
        <dbReference type="ARBA" id="ARBA00023136"/>
    </source>
</evidence>
<evidence type="ECO:0000256" key="5">
    <source>
        <dbReference type="ARBA" id="ARBA00023180"/>
    </source>
</evidence>
<evidence type="ECO:0000256" key="2">
    <source>
        <dbReference type="ARBA" id="ARBA00022692"/>
    </source>
</evidence>
<feature type="transmembrane region" description="Helical" evidence="6">
    <location>
        <begin position="63"/>
        <end position="92"/>
    </location>
</feature>
<keyword evidence="4 6" id="KW-0472">Membrane</keyword>
<feature type="transmembrane region" description="Helical" evidence="6">
    <location>
        <begin position="473"/>
        <end position="490"/>
    </location>
</feature>
<dbReference type="InterPro" id="IPR011701">
    <property type="entry name" value="MFS"/>
</dbReference>
<reference evidence="8" key="1">
    <citation type="journal article" date="2021" name="Nat. Commun.">
        <title>Genetic determinants of endophytism in the Arabidopsis root mycobiome.</title>
        <authorList>
            <person name="Mesny F."/>
            <person name="Miyauchi S."/>
            <person name="Thiergart T."/>
            <person name="Pickel B."/>
            <person name="Atanasova L."/>
            <person name="Karlsson M."/>
            <person name="Huettel B."/>
            <person name="Barry K.W."/>
            <person name="Haridas S."/>
            <person name="Chen C."/>
            <person name="Bauer D."/>
            <person name="Andreopoulos W."/>
            <person name="Pangilinan J."/>
            <person name="LaButti K."/>
            <person name="Riley R."/>
            <person name="Lipzen A."/>
            <person name="Clum A."/>
            <person name="Drula E."/>
            <person name="Henrissat B."/>
            <person name="Kohler A."/>
            <person name="Grigoriev I.V."/>
            <person name="Martin F.M."/>
            <person name="Hacquard S."/>
        </authorList>
    </citation>
    <scope>NUCLEOTIDE SEQUENCE</scope>
    <source>
        <strain evidence="8">MPI-CAGE-AT-0021</strain>
    </source>
</reference>
<keyword evidence="2 6" id="KW-0812">Transmembrane</keyword>
<feature type="transmembrane region" description="Helical" evidence="6">
    <location>
        <begin position="230"/>
        <end position="250"/>
    </location>
</feature>
<feature type="transmembrane region" description="Helical" evidence="6">
    <location>
        <begin position="435"/>
        <end position="461"/>
    </location>
</feature>
<comment type="subcellular location">
    <subcellularLocation>
        <location evidence="1">Membrane</location>
        <topology evidence="1">Multi-pass membrane protein</topology>
    </subcellularLocation>
</comment>
<name>A0A9P9FKN5_9HYPO</name>
<feature type="transmembrane region" description="Helical" evidence="6">
    <location>
        <begin position="171"/>
        <end position="194"/>
    </location>
</feature>
<keyword evidence="3 6" id="KW-1133">Transmembrane helix</keyword>
<dbReference type="PROSITE" id="PS50850">
    <property type="entry name" value="MFS"/>
    <property type="match status" value="1"/>
</dbReference>
<evidence type="ECO:0000256" key="6">
    <source>
        <dbReference type="SAM" id="Phobius"/>
    </source>
</evidence>
<keyword evidence="5" id="KW-0325">Glycoprotein</keyword>
<comment type="caution">
    <text evidence="8">The sequence shown here is derived from an EMBL/GenBank/DDBJ whole genome shotgun (WGS) entry which is preliminary data.</text>
</comment>
<dbReference type="PANTHER" id="PTHR23502">
    <property type="entry name" value="MAJOR FACILITATOR SUPERFAMILY"/>
    <property type="match status" value="1"/>
</dbReference>
<feature type="transmembrane region" description="Helical" evidence="6">
    <location>
        <begin position="321"/>
        <end position="343"/>
    </location>
</feature>
<gene>
    <name evidence="8" type="ORF">B0J13DRAFT_16840</name>
</gene>
<evidence type="ECO:0000256" key="1">
    <source>
        <dbReference type="ARBA" id="ARBA00004141"/>
    </source>
</evidence>
<dbReference type="GO" id="GO:0005886">
    <property type="term" value="C:plasma membrane"/>
    <property type="evidence" value="ECO:0007669"/>
    <property type="project" value="TreeGrafter"/>
</dbReference>
<proteinExistence type="predicted"/>
<evidence type="ECO:0000259" key="7">
    <source>
        <dbReference type="PROSITE" id="PS50850"/>
    </source>
</evidence>
<dbReference type="Proteomes" id="UP000717696">
    <property type="component" value="Unassembled WGS sequence"/>
</dbReference>
<feature type="transmembrane region" description="Helical" evidence="6">
    <location>
        <begin position="112"/>
        <end position="130"/>
    </location>
</feature>
<dbReference type="GO" id="GO:0022857">
    <property type="term" value="F:transmembrane transporter activity"/>
    <property type="evidence" value="ECO:0007669"/>
    <property type="project" value="InterPro"/>
</dbReference>
<accession>A0A9P9FKN5</accession>
<dbReference type="SUPFAM" id="SSF103473">
    <property type="entry name" value="MFS general substrate transporter"/>
    <property type="match status" value="1"/>
</dbReference>
<evidence type="ECO:0000313" key="9">
    <source>
        <dbReference type="Proteomes" id="UP000717696"/>
    </source>
</evidence>
<feature type="transmembrane region" description="Helical" evidence="6">
    <location>
        <begin position="201"/>
        <end position="224"/>
    </location>
</feature>
<evidence type="ECO:0000313" key="8">
    <source>
        <dbReference type="EMBL" id="KAH7162693.1"/>
    </source>
</evidence>
<feature type="transmembrane region" description="Helical" evidence="6">
    <location>
        <begin position="363"/>
        <end position="387"/>
    </location>
</feature>
<dbReference type="EMBL" id="JAGMUU010000001">
    <property type="protein sequence ID" value="KAH7162693.1"/>
    <property type="molecule type" value="Genomic_DNA"/>
</dbReference>
<feature type="transmembrane region" description="Helical" evidence="6">
    <location>
        <begin position="502"/>
        <end position="523"/>
    </location>
</feature>
<sequence length="550" mass="60703">MSAPESPVTSARAVPVSDRAIRYRKHTLGNVRLRDQGTNALILIPTPSRDPNDPLNWPQWRKYYTAGLVCLAMTMSNFLAGGPSVAIVATALSFFPDSAADGTLVTSSIPKVAYFFTAVSLIQGVGCFFWVPMANKYGRRPVYLASYLVYFGATLWLIFEKSYAGFLAGRIVMGFGAGAAETIAPITISDVFFLHERGAVMALYNCALSVGVALGMIISGLITIHHEWRTIYQVSSALIGLVLVLVFFTFPETSYHRVPDESDSSIIVIDLREENDSSRSHTKERRPSPTIHHEDGHWKVWKVWNGSLTNEGLFKMFVRPFVLIFLPPVLWAALIQAVTIGFLVAVSSNIGAAFDAAYEFEAYQSGLCFVSAIIGSLLGIPAGGHFGDKVADYLTQRNGGIREPEMRLPVITLSMITTPMALVLYGVGIQHKLHWVVPSIGLGLLNFSITQAASISLVYVIDAYRPVAGEVSLAVLGFKSMFGFLLSFYTNPWINMSGYQNAFGAMAGIAASVLIMWVPFYFWGKRIRHITWHWPLISYIHWDDDREVGE</sequence>
<dbReference type="Pfam" id="PF07690">
    <property type="entry name" value="MFS_1"/>
    <property type="match status" value="1"/>
</dbReference>
<protein>
    <submittedName>
        <fullName evidence="8">Major facilitator superfamily domain-containing protein</fullName>
    </submittedName>
</protein>
<feature type="transmembrane region" description="Helical" evidence="6">
    <location>
        <begin position="142"/>
        <end position="159"/>
    </location>
</feature>
<feature type="transmembrane region" description="Helical" evidence="6">
    <location>
        <begin position="408"/>
        <end position="429"/>
    </location>
</feature>
<dbReference type="PANTHER" id="PTHR23502:SF34">
    <property type="entry name" value="PROTEIN HOL1"/>
    <property type="match status" value="1"/>
</dbReference>
<dbReference type="AlphaFoldDB" id="A0A9P9FKN5"/>
<feature type="domain" description="Major facilitator superfamily (MFS) profile" evidence="7">
    <location>
        <begin position="69"/>
        <end position="528"/>
    </location>
</feature>
<dbReference type="OrthoDB" id="2585655at2759"/>
<organism evidence="8 9">
    <name type="scientific">Dactylonectria estremocensis</name>
    <dbReference type="NCBI Taxonomy" id="1079267"/>
    <lineage>
        <taxon>Eukaryota</taxon>
        <taxon>Fungi</taxon>
        <taxon>Dikarya</taxon>
        <taxon>Ascomycota</taxon>
        <taxon>Pezizomycotina</taxon>
        <taxon>Sordariomycetes</taxon>
        <taxon>Hypocreomycetidae</taxon>
        <taxon>Hypocreales</taxon>
        <taxon>Nectriaceae</taxon>
        <taxon>Dactylonectria</taxon>
    </lineage>
</organism>
<keyword evidence="9" id="KW-1185">Reference proteome</keyword>
<dbReference type="InterPro" id="IPR036259">
    <property type="entry name" value="MFS_trans_sf"/>
</dbReference>